<evidence type="ECO:0000313" key="3">
    <source>
        <dbReference type="Proteomes" id="UP001331515"/>
    </source>
</evidence>
<gene>
    <name evidence="2" type="ORF">CgunFtcFv8_027455</name>
</gene>
<dbReference type="EMBL" id="JAURVH010001516">
    <property type="protein sequence ID" value="KAK5931294.1"/>
    <property type="molecule type" value="Genomic_DNA"/>
</dbReference>
<dbReference type="AlphaFoldDB" id="A0AAN8HW72"/>
<evidence type="ECO:0000256" key="1">
    <source>
        <dbReference type="SAM" id="MobiDB-lite"/>
    </source>
</evidence>
<feature type="region of interest" description="Disordered" evidence="1">
    <location>
        <begin position="86"/>
        <end position="107"/>
    </location>
</feature>
<evidence type="ECO:0000313" key="2">
    <source>
        <dbReference type="EMBL" id="KAK5931294.1"/>
    </source>
</evidence>
<name>A0AAN8HW72_CHAGU</name>
<accession>A0AAN8HW72</accession>
<reference evidence="2 3" key="1">
    <citation type="journal article" date="2023" name="Mol. Biol. Evol.">
        <title>Genomics of Secondarily Temperate Adaptation in the Only Non-Antarctic Icefish.</title>
        <authorList>
            <person name="Rivera-Colon A.G."/>
            <person name="Rayamajhi N."/>
            <person name="Minhas B.F."/>
            <person name="Madrigal G."/>
            <person name="Bilyk K.T."/>
            <person name="Yoon V."/>
            <person name="Hune M."/>
            <person name="Gregory S."/>
            <person name="Cheng C.H.C."/>
            <person name="Catchen J.M."/>
        </authorList>
    </citation>
    <scope>NUCLEOTIDE SEQUENCE [LARGE SCALE GENOMIC DNA]</scope>
    <source>
        <tissue evidence="2">White muscle</tissue>
    </source>
</reference>
<sequence>MKTLTFGGSDQPGLIVWQCQPRDWLGVGMRGETIDRMTHAWNRCRSAFLPLSTLARCSWVWSRPPPALGFICFQWLEIALPRSQHARPCQPAAPSLVRNTQGPTDES</sequence>
<dbReference type="Proteomes" id="UP001331515">
    <property type="component" value="Unassembled WGS sequence"/>
</dbReference>
<keyword evidence="3" id="KW-1185">Reference proteome</keyword>
<proteinExistence type="predicted"/>
<organism evidence="2 3">
    <name type="scientific">Champsocephalus gunnari</name>
    <name type="common">Mackerel icefish</name>
    <dbReference type="NCBI Taxonomy" id="52237"/>
    <lineage>
        <taxon>Eukaryota</taxon>
        <taxon>Metazoa</taxon>
        <taxon>Chordata</taxon>
        <taxon>Craniata</taxon>
        <taxon>Vertebrata</taxon>
        <taxon>Euteleostomi</taxon>
        <taxon>Actinopterygii</taxon>
        <taxon>Neopterygii</taxon>
        <taxon>Teleostei</taxon>
        <taxon>Neoteleostei</taxon>
        <taxon>Acanthomorphata</taxon>
        <taxon>Eupercaria</taxon>
        <taxon>Perciformes</taxon>
        <taxon>Notothenioidei</taxon>
        <taxon>Channichthyidae</taxon>
        <taxon>Champsocephalus</taxon>
    </lineage>
</organism>
<protein>
    <submittedName>
        <fullName evidence="2">Uncharacterized protein</fullName>
    </submittedName>
</protein>
<comment type="caution">
    <text evidence="2">The sequence shown here is derived from an EMBL/GenBank/DDBJ whole genome shotgun (WGS) entry which is preliminary data.</text>
</comment>
<feature type="compositionally biased region" description="Polar residues" evidence="1">
    <location>
        <begin position="97"/>
        <end position="107"/>
    </location>
</feature>